<dbReference type="PANTHER" id="PTHR38050">
    <property type="match status" value="1"/>
</dbReference>
<evidence type="ECO:0000256" key="4">
    <source>
        <dbReference type="ARBA" id="ARBA00022729"/>
    </source>
</evidence>
<dbReference type="GO" id="GO:0045493">
    <property type="term" value="P:xylan catabolic process"/>
    <property type="evidence" value="ECO:0007669"/>
    <property type="project" value="UniProtKB-KW"/>
</dbReference>
<evidence type="ECO:0000256" key="1">
    <source>
        <dbReference type="ARBA" id="ARBA00004613"/>
    </source>
</evidence>
<proteinExistence type="predicted"/>
<evidence type="ECO:0000256" key="3">
    <source>
        <dbReference type="ARBA" id="ARBA00022651"/>
    </source>
</evidence>
<keyword evidence="6" id="KW-0119">Carbohydrate metabolism</keyword>
<dbReference type="RefSeq" id="WP_109742353.1">
    <property type="nucleotide sequence ID" value="NZ_QGGO01000007.1"/>
</dbReference>
<organism evidence="9 10">
    <name type="scientific">Arcicella aurantiaca</name>
    <dbReference type="NCBI Taxonomy" id="591202"/>
    <lineage>
        <taxon>Bacteria</taxon>
        <taxon>Pseudomonadati</taxon>
        <taxon>Bacteroidota</taxon>
        <taxon>Cytophagia</taxon>
        <taxon>Cytophagales</taxon>
        <taxon>Flectobacillaceae</taxon>
        <taxon>Arcicella</taxon>
    </lineage>
</organism>
<evidence type="ECO:0000259" key="8">
    <source>
        <dbReference type="Pfam" id="PF02230"/>
    </source>
</evidence>
<dbReference type="InterPro" id="IPR029058">
    <property type="entry name" value="AB_hydrolase_fold"/>
</dbReference>
<keyword evidence="3" id="KW-0858">Xylan degradation</keyword>
<dbReference type="OrthoDB" id="9764953at2"/>
<comment type="caution">
    <text evidence="9">The sequence shown here is derived from an EMBL/GenBank/DDBJ whole genome shotgun (WGS) entry which is preliminary data.</text>
</comment>
<evidence type="ECO:0000313" key="10">
    <source>
        <dbReference type="Proteomes" id="UP000245489"/>
    </source>
</evidence>
<accession>A0A316EA00</accession>
<dbReference type="GO" id="GO:0005576">
    <property type="term" value="C:extracellular region"/>
    <property type="evidence" value="ECO:0007669"/>
    <property type="project" value="UniProtKB-SubCell"/>
</dbReference>
<dbReference type="PANTHER" id="PTHR38050:SF2">
    <property type="entry name" value="FERULOYL ESTERASE C-RELATED"/>
    <property type="match status" value="1"/>
</dbReference>
<name>A0A316EA00_9BACT</name>
<dbReference type="InterPro" id="IPR043595">
    <property type="entry name" value="FaeB/C/D"/>
</dbReference>
<dbReference type="PROSITE" id="PS51257">
    <property type="entry name" value="PROKAR_LIPOPROTEIN"/>
    <property type="match status" value="1"/>
</dbReference>
<dbReference type="EMBL" id="QGGO01000007">
    <property type="protein sequence ID" value="PWK27275.1"/>
    <property type="molecule type" value="Genomic_DNA"/>
</dbReference>
<evidence type="ECO:0000256" key="5">
    <source>
        <dbReference type="ARBA" id="ARBA00022801"/>
    </source>
</evidence>
<dbReference type="GO" id="GO:0030600">
    <property type="term" value="F:feruloyl esterase activity"/>
    <property type="evidence" value="ECO:0007669"/>
    <property type="project" value="InterPro"/>
</dbReference>
<dbReference type="Pfam" id="PF02230">
    <property type="entry name" value="Abhydrolase_2"/>
    <property type="match status" value="1"/>
</dbReference>
<dbReference type="Proteomes" id="UP000245489">
    <property type="component" value="Unassembled WGS sequence"/>
</dbReference>
<dbReference type="Gene3D" id="3.40.50.1820">
    <property type="entry name" value="alpha/beta hydrolase"/>
    <property type="match status" value="1"/>
</dbReference>
<feature type="domain" description="Phospholipase/carboxylesterase/thioesterase" evidence="8">
    <location>
        <begin position="124"/>
        <end position="210"/>
    </location>
</feature>
<keyword evidence="10" id="KW-1185">Reference proteome</keyword>
<dbReference type="SUPFAM" id="SSF53474">
    <property type="entry name" value="alpha/beta-Hydrolases"/>
    <property type="match status" value="1"/>
</dbReference>
<evidence type="ECO:0000256" key="7">
    <source>
        <dbReference type="ARBA" id="ARBA00023326"/>
    </source>
</evidence>
<sequence>MKKLTLFIFCLTIFVVGCNKINTTNPTPTVLRVEGTMTVDGRSRTYLLNLPPNYDDATGFSLVLALHGGGGKASQMEADYLLTEKANSAKFVIVYPEGVSSDGILGAKTWNAGTCCDYAVEKNIDDVKFISLLIDELLKKYPKINAKKVYATGMSNGAMMSYRLACELSNKIAAIAPVAGTLLTTQPCKPSRPVPILAIHSKLDEKVPMGGGVGIFGYYFPPVQNGLNTWIANNGCSSTTKTTTNFTNYSVTKWTSCNNSSIEFYITNDGGHSWPGGVKSRAAADDPSTAINANDLIWGFFQKYQLP</sequence>
<gene>
    <name evidence="9" type="ORF">LV89_01588</name>
</gene>
<keyword evidence="7" id="KW-0624">Polysaccharide degradation</keyword>
<comment type="subcellular location">
    <subcellularLocation>
        <location evidence="1">Secreted</location>
    </subcellularLocation>
</comment>
<evidence type="ECO:0000256" key="2">
    <source>
        <dbReference type="ARBA" id="ARBA00022525"/>
    </source>
</evidence>
<keyword evidence="5" id="KW-0378">Hydrolase</keyword>
<evidence type="ECO:0000313" key="9">
    <source>
        <dbReference type="EMBL" id="PWK27275.1"/>
    </source>
</evidence>
<keyword evidence="2" id="KW-0964">Secreted</keyword>
<dbReference type="InterPro" id="IPR003140">
    <property type="entry name" value="PLipase/COase/thioEstase"/>
</dbReference>
<keyword evidence="4" id="KW-0732">Signal</keyword>
<dbReference type="AlphaFoldDB" id="A0A316EA00"/>
<evidence type="ECO:0000256" key="6">
    <source>
        <dbReference type="ARBA" id="ARBA00023277"/>
    </source>
</evidence>
<reference evidence="9 10" key="1">
    <citation type="submission" date="2018-05" db="EMBL/GenBank/DDBJ databases">
        <title>Genomic Encyclopedia of Archaeal and Bacterial Type Strains, Phase II (KMG-II): from individual species to whole genera.</title>
        <authorList>
            <person name="Goeker M."/>
        </authorList>
    </citation>
    <scope>NUCLEOTIDE SEQUENCE [LARGE SCALE GENOMIC DNA]</scope>
    <source>
        <strain evidence="9 10">DSM 22214</strain>
    </source>
</reference>
<protein>
    <submittedName>
        <fullName evidence="9">Polyhydroxybutyrate depolymerase</fullName>
    </submittedName>
</protein>